<dbReference type="EMBL" id="JBHFNQ010000162">
    <property type="protein sequence ID" value="MFB2879316.1"/>
    <property type="molecule type" value="Genomic_DNA"/>
</dbReference>
<comment type="caution">
    <text evidence="2">The sequence shown here is derived from an EMBL/GenBank/DDBJ whole genome shotgun (WGS) entry which is preliminary data.</text>
</comment>
<keyword evidence="3" id="KW-1185">Reference proteome</keyword>
<keyword evidence="1" id="KW-1133">Transmembrane helix</keyword>
<gene>
    <name evidence="2" type="ORF">ACE1CC_20880</name>
</gene>
<keyword evidence="1" id="KW-0812">Transmembrane</keyword>
<dbReference type="Proteomes" id="UP001576774">
    <property type="component" value="Unassembled WGS sequence"/>
</dbReference>
<keyword evidence="1" id="KW-0472">Membrane</keyword>
<protein>
    <submittedName>
        <fullName evidence="2">Uncharacterized protein</fullName>
    </submittedName>
</protein>
<dbReference type="RefSeq" id="WP_413272362.1">
    <property type="nucleotide sequence ID" value="NZ_JBHFNQ010000162.1"/>
</dbReference>
<sequence>MMQQITNKIPNEYMVTEDDARQYIRECAGSALMLITVYALFLAKIISPFVLFVVVALALPRWVINVHELMHIRK</sequence>
<evidence type="ECO:0000256" key="1">
    <source>
        <dbReference type="SAM" id="Phobius"/>
    </source>
</evidence>
<proteinExistence type="predicted"/>
<accession>A0ABV4X945</accession>
<name>A0ABV4X945_9CYAN</name>
<evidence type="ECO:0000313" key="3">
    <source>
        <dbReference type="Proteomes" id="UP001576774"/>
    </source>
</evidence>
<evidence type="ECO:0000313" key="2">
    <source>
        <dbReference type="EMBL" id="MFB2879316.1"/>
    </source>
</evidence>
<organism evidence="2 3">
    <name type="scientific">Floridaenema aerugineum BLCC-F46</name>
    <dbReference type="NCBI Taxonomy" id="3153654"/>
    <lineage>
        <taxon>Bacteria</taxon>
        <taxon>Bacillati</taxon>
        <taxon>Cyanobacteriota</taxon>
        <taxon>Cyanophyceae</taxon>
        <taxon>Oscillatoriophycideae</taxon>
        <taxon>Aerosakkonematales</taxon>
        <taxon>Aerosakkonemataceae</taxon>
        <taxon>Floridanema</taxon>
        <taxon>Floridanema aerugineum</taxon>
    </lineage>
</organism>
<feature type="transmembrane region" description="Helical" evidence="1">
    <location>
        <begin position="31"/>
        <end position="59"/>
    </location>
</feature>
<reference evidence="2 3" key="1">
    <citation type="submission" date="2024-09" db="EMBL/GenBank/DDBJ databases">
        <title>Floridaenema gen nov. (Aerosakkonemataceae, Aerosakkonematales ord. nov., Cyanobacteria) from benthic tropical and subtropical fresh waters, with the description of four new species.</title>
        <authorList>
            <person name="Moretto J.A."/>
            <person name="Berthold D.E."/>
            <person name="Lefler F.W."/>
            <person name="Huang I.-S."/>
            <person name="Laughinghouse H. IV."/>
        </authorList>
    </citation>
    <scope>NUCLEOTIDE SEQUENCE [LARGE SCALE GENOMIC DNA]</scope>
    <source>
        <strain evidence="2 3">BLCC-F46</strain>
    </source>
</reference>